<feature type="domain" description="SF3 helicase" evidence="5">
    <location>
        <begin position="499"/>
        <end position="652"/>
    </location>
</feature>
<evidence type="ECO:0000313" key="6">
    <source>
        <dbReference type="EMBL" id="HAC6838926.1"/>
    </source>
</evidence>
<dbReference type="InterPro" id="IPR045455">
    <property type="entry name" value="NrS-1_pol-like_helicase"/>
</dbReference>
<dbReference type="InterPro" id="IPR036390">
    <property type="entry name" value="WH_DNA-bd_sf"/>
</dbReference>
<name>A0A3Y6QDV3_SALET</name>
<evidence type="ECO:0000256" key="4">
    <source>
        <dbReference type="ARBA" id="ARBA00022840"/>
    </source>
</evidence>
<dbReference type="InterPro" id="IPR014015">
    <property type="entry name" value="Helicase_SF3_DNA-vir"/>
</dbReference>
<dbReference type="InterPro" id="IPR004968">
    <property type="entry name" value="DNA_primase/NTPase_C"/>
</dbReference>
<evidence type="ECO:0000256" key="3">
    <source>
        <dbReference type="ARBA" id="ARBA00022806"/>
    </source>
</evidence>
<dbReference type="SMART" id="SM00885">
    <property type="entry name" value="D5_N"/>
    <property type="match status" value="1"/>
</dbReference>
<organism evidence="7">
    <name type="scientific">Salmonella enterica subsp. enterica serovar Stanley</name>
    <dbReference type="NCBI Taxonomy" id="192953"/>
    <lineage>
        <taxon>Bacteria</taxon>
        <taxon>Pseudomonadati</taxon>
        <taxon>Pseudomonadota</taxon>
        <taxon>Gammaproteobacteria</taxon>
        <taxon>Enterobacterales</taxon>
        <taxon>Enterobacteriaceae</taxon>
        <taxon>Salmonella</taxon>
    </lineage>
</organism>
<dbReference type="PANTHER" id="PTHR35372:SF2">
    <property type="entry name" value="SF3 HELICASE DOMAIN-CONTAINING PROTEIN"/>
    <property type="match status" value="1"/>
</dbReference>
<dbReference type="AlphaFoldDB" id="A0A3Y6QDV3"/>
<dbReference type="Gene3D" id="1.10.10.10">
    <property type="entry name" value="Winged helix-like DNA-binding domain superfamily/Winged helix DNA-binding domain"/>
    <property type="match status" value="1"/>
</dbReference>
<dbReference type="Pfam" id="PF08706">
    <property type="entry name" value="D5_N"/>
    <property type="match status" value="1"/>
</dbReference>
<dbReference type="PROSITE" id="PS51206">
    <property type="entry name" value="SF3_HELICASE_1"/>
    <property type="match status" value="1"/>
</dbReference>
<dbReference type="InterPro" id="IPR051620">
    <property type="entry name" value="ORF904-like_C"/>
</dbReference>
<dbReference type="GO" id="GO:0004386">
    <property type="term" value="F:helicase activity"/>
    <property type="evidence" value="ECO:0007669"/>
    <property type="project" value="UniProtKB-KW"/>
</dbReference>
<dbReference type="InterPro" id="IPR027417">
    <property type="entry name" value="P-loop_NTPase"/>
</dbReference>
<dbReference type="EMBL" id="DAASLY010000006">
    <property type="protein sequence ID" value="HAE6132455.1"/>
    <property type="molecule type" value="Genomic_DNA"/>
</dbReference>
<dbReference type="PANTHER" id="PTHR35372">
    <property type="entry name" value="ATP BINDING PROTEIN-RELATED"/>
    <property type="match status" value="1"/>
</dbReference>
<gene>
    <name evidence="6" type="ORF">G0D70_15455</name>
    <name evidence="7" type="ORF">G4I88_002708</name>
</gene>
<keyword evidence="2" id="KW-0378">Hydrolase</keyword>
<dbReference type="RefSeq" id="WP_095062047.1">
    <property type="nucleotide sequence ID" value="NZ_CAAHDM010000014.1"/>
</dbReference>
<dbReference type="InterPro" id="IPR014818">
    <property type="entry name" value="Phage/plasmid_primase_P4_C"/>
</dbReference>
<reference evidence="7" key="1">
    <citation type="journal article" date="2018" name="Genome Biol.">
        <title>SKESA: strategic k-mer extension for scrupulous assemblies.</title>
        <authorList>
            <person name="Souvorov A."/>
            <person name="Agarwala R."/>
            <person name="Lipman D.J."/>
        </authorList>
    </citation>
    <scope>NUCLEOTIDE SEQUENCE</scope>
    <source>
        <strain evidence="6">11-0811</strain>
        <strain evidence="7">13-7445</strain>
    </source>
</reference>
<protein>
    <submittedName>
        <fullName evidence="7">DNA primase</fullName>
    </submittedName>
</protein>
<evidence type="ECO:0000256" key="1">
    <source>
        <dbReference type="ARBA" id="ARBA00022741"/>
    </source>
</evidence>
<dbReference type="EMBL" id="DAAMIV010000005">
    <property type="protein sequence ID" value="HAC6838926.1"/>
    <property type="molecule type" value="Genomic_DNA"/>
</dbReference>
<dbReference type="GO" id="GO:0005524">
    <property type="term" value="F:ATP binding"/>
    <property type="evidence" value="ECO:0007669"/>
    <property type="project" value="UniProtKB-KW"/>
</dbReference>
<accession>A0A3Y6QDV3</accession>
<keyword evidence="4" id="KW-0067">ATP-binding</keyword>
<dbReference type="Pfam" id="PF03288">
    <property type="entry name" value="Pox_D5"/>
    <property type="match status" value="1"/>
</dbReference>
<keyword evidence="3" id="KW-0347">Helicase</keyword>
<dbReference type="Gene3D" id="3.40.50.300">
    <property type="entry name" value="P-loop containing nucleotide triphosphate hydrolases"/>
    <property type="match status" value="1"/>
</dbReference>
<dbReference type="InterPro" id="IPR036388">
    <property type="entry name" value="WH-like_DNA-bd_sf"/>
</dbReference>
<sequence length="804" mass="89911">MSGFDHLMEQGQKRTPARFTANSFSDLCNAILSHRVQISITPEMSDEERRKEKQKLYWFAATTQRDGQQRKPENMAPCAFGMLDIDGSTPGAITALVPVFRQYSMLVYQTASHTADEPRLRIVCELSRAVESDDRRATGESVETFLMQEAGFSFASLADKKARWENGSDYVVFDRNVYGAQSYCYCPHTDAKAQNYAGAVIDVGALPEPAQPPAKAAKSRAKKQRQRDAAILDIADFGDLNAGPDNFVIADLRSALWFPAVLQKAWDNGAWIEQGYRLASLKGTDFEDDARQLWIEWSLTAADGWPDEELDEVAAQRWDGLAPDKTSYKAIFTDAQAQGWNNPGKWRAKAAYIGDMAPSTRGELLAQYYGNVCLKADGNMVYRYTGQGWEHIADAELRRQLSQIFQDNKVPFNPNEVKSAIEAMGMLLPLMGETPRNLIGFANGVYDLEAQRFRPHCPGDWLTSHNGVEYTQPVNGETLKNNAPTFWRWLHHSAGGDFDKMERIKAALYMVLANRYDWQLFIEITGAGGSGKSVFTGIARMLTGELHATSGTMEDMDTARERASFVGKSLITLPDQATYTGSGPGIKAITGGDVVRIDPKHEKPFHTVIRAVVIATNNEPMRFTERQGGISRRRVIFPFNHEVPEAERDHHLLDKIKAELPVIVRGLLIDFKQPGKAKALLIAQRDSAEALQVKNDNDPMYGFCSYLLGLPNPDGMYMGDGRMAREPRIYLYHAYLAYLEAYGYQRSPTLPKFSGDLRDTLKAFGVVLEKHPTKKGYRYNVNLSGNAQEWLGEDELSAVPDTLQ</sequence>
<dbReference type="SUPFAM" id="SSF46785">
    <property type="entry name" value="Winged helix' DNA-binding domain"/>
    <property type="match status" value="1"/>
</dbReference>
<dbReference type="GO" id="GO:0016787">
    <property type="term" value="F:hydrolase activity"/>
    <property type="evidence" value="ECO:0007669"/>
    <property type="project" value="UniProtKB-KW"/>
</dbReference>
<dbReference type="Pfam" id="PF19263">
    <property type="entry name" value="DUF5906"/>
    <property type="match status" value="1"/>
</dbReference>
<proteinExistence type="predicted"/>
<dbReference type="SUPFAM" id="SSF52540">
    <property type="entry name" value="P-loop containing nucleoside triphosphate hydrolases"/>
    <property type="match status" value="1"/>
</dbReference>
<evidence type="ECO:0000259" key="5">
    <source>
        <dbReference type="PROSITE" id="PS51206"/>
    </source>
</evidence>
<reference evidence="7" key="2">
    <citation type="submission" date="2018-07" db="EMBL/GenBank/DDBJ databases">
        <authorList>
            <consortium name="NCBI Pathogen Detection Project"/>
        </authorList>
    </citation>
    <scope>NUCLEOTIDE SEQUENCE</scope>
    <source>
        <strain evidence="6">11-0811</strain>
        <strain evidence="7">13-7445</strain>
    </source>
</reference>
<evidence type="ECO:0000313" key="7">
    <source>
        <dbReference type="EMBL" id="HAE6132455.1"/>
    </source>
</evidence>
<keyword evidence="1" id="KW-0547">Nucleotide-binding</keyword>
<evidence type="ECO:0000256" key="2">
    <source>
        <dbReference type="ARBA" id="ARBA00022801"/>
    </source>
</evidence>
<comment type="caution">
    <text evidence="7">The sequence shown here is derived from an EMBL/GenBank/DDBJ whole genome shotgun (WGS) entry which is preliminary data.</text>
</comment>